<keyword evidence="5" id="KW-0539">Nucleus</keyword>
<dbReference type="AlphaFoldDB" id="A0A6B2L4Q4"/>
<evidence type="ECO:0000313" key="7">
    <source>
        <dbReference type="EMBL" id="NDV31915.1"/>
    </source>
</evidence>
<evidence type="ECO:0000256" key="4">
    <source>
        <dbReference type="ARBA" id="ARBA00023004"/>
    </source>
</evidence>
<dbReference type="InterPro" id="IPR036047">
    <property type="entry name" value="F-box-like_dom_sf"/>
</dbReference>
<dbReference type="Pfam" id="PF00646">
    <property type="entry name" value="F-box"/>
    <property type="match status" value="1"/>
</dbReference>
<dbReference type="InterPro" id="IPR003347">
    <property type="entry name" value="JmjC_dom"/>
</dbReference>
<dbReference type="PANTHER" id="PTHR12480:SF21">
    <property type="entry name" value="JMJC DOMAIN-CONTAINING PROTEIN 8"/>
    <property type="match status" value="1"/>
</dbReference>
<reference evidence="7" key="1">
    <citation type="journal article" date="2020" name="J. Eukaryot. Microbiol.">
        <title>De novo Sequencing, Assembly and Annotation of the Transcriptome for the Free-Living Testate Amoeba Arcella intermedia.</title>
        <authorList>
            <person name="Ribeiro G.M."/>
            <person name="Porfirio-Sousa A.L."/>
            <person name="Maurer-Alcala X.X."/>
            <person name="Katz L.A."/>
            <person name="Lahr D.J.G."/>
        </authorList>
    </citation>
    <scope>NUCLEOTIDE SEQUENCE</scope>
</reference>
<dbReference type="EMBL" id="GIBP01002946">
    <property type="protein sequence ID" value="NDV31915.1"/>
    <property type="molecule type" value="Transcribed_RNA"/>
</dbReference>
<dbReference type="InterPro" id="IPR001810">
    <property type="entry name" value="F-box_dom"/>
</dbReference>
<sequence length="426" mass="50320">MYFSQTGNIREAGTGYLAFLSDDMIEEIFMLFDHMDLCRMAQVSKTMYVFAGIDVLWKPICIDQWKGDFKFQGTWKKTFAWKMFNHQIVDANPPINASGLYSDRLYQSWFCAQVSPYLWTKVENIERRSNLSLEEFRTEYEAKNKPVIITDVLNKWEISKWTREDFLQKLGDRAFKTDFEQTEMKLADYFTYCDTVKEERPIYLFDNSFCERAPEMDKSFGIPSYFPDDYFNLLNVHPEHRPSWRWFLVGPPRSGATFHKDPNFTSAWHGLLIGKKKWIMYPPEVVPIGIFPSADGQQVTGPDTMVQWFMDFYKEKAEVDPIECTLHAGEMMFIPSAWWHSVLNLETSVAITQNYVSKYNLKSVYNFLKSKKHQNLFQLFHQELEKNHPEDLAQILKEEHTKPKTGEMWKNFVGDEEEDANWTLNF</sequence>
<dbReference type="GO" id="GO:0046872">
    <property type="term" value="F:metal ion binding"/>
    <property type="evidence" value="ECO:0007669"/>
    <property type="project" value="UniProtKB-KW"/>
</dbReference>
<dbReference type="Gene3D" id="2.60.120.650">
    <property type="entry name" value="Cupin"/>
    <property type="match status" value="1"/>
</dbReference>
<feature type="domain" description="JmjC" evidence="6">
    <location>
        <begin position="211"/>
        <end position="372"/>
    </location>
</feature>
<evidence type="ECO:0000256" key="1">
    <source>
        <dbReference type="ARBA" id="ARBA00004123"/>
    </source>
</evidence>
<dbReference type="Pfam" id="PF13621">
    <property type="entry name" value="Cupin_8"/>
    <property type="match status" value="1"/>
</dbReference>
<dbReference type="InterPro" id="IPR050910">
    <property type="entry name" value="JMJD6_ArgDemeth/LysHydrox"/>
</dbReference>
<dbReference type="PROSITE" id="PS51184">
    <property type="entry name" value="JMJC"/>
    <property type="match status" value="1"/>
</dbReference>
<keyword evidence="3" id="KW-0560">Oxidoreductase</keyword>
<organism evidence="7">
    <name type="scientific">Arcella intermedia</name>
    <dbReference type="NCBI Taxonomy" id="1963864"/>
    <lineage>
        <taxon>Eukaryota</taxon>
        <taxon>Amoebozoa</taxon>
        <taxon>Tubulinea</taxon>
        <taxon>Elardia</taxon>
        <taxon>Arcellinida</taxon>
        <taxon>Sphaerothecina</taxon>
        <taxon>Arcellidae</taxon>
        <taxon>Arcella</taxon>
    </lineage>
</organism>
<dbReference type="InterPro" id="IPR041667">
    <property type="entry name" value="Cupin_8"/>
</dbReference>
<name>A0A6B2L4Q4_9EUKA</name>
<dbReference type="GO" id="GO:0000987">
    <property type="term" value="F:cis-regulatory region sequence-specific DNA binding"/>
    <property type="evidence" value="ECO:0007669"/>
    <property type="project" value="TreeGrafter"/>
</dbReference>
<evidence type="ECO:0000256" key="5">
    <source>
        <dbReference type="ARBA" id="ARBA00023242"/>
    </source>
</evidence>
<evidence type="ECO:0000259" key="6">
    <source>
        <dbReference type="PROSITE" id="PS51184"/>
    </source>
</evidence>
<comment type="subcellular location">
    <subcellularLocation>
        <location evidence="1">Nucleus</location>
    </subcellularLocation>
</comment>
<keyword evidence="4" id="KW-0408">Iron</keyword>
<protein>
    <recommendedName>
        <fullName evidence="6">JmjC domain-containing protein</fullName>
    </recommendedName>
</protein>
<accession>A0A6B2L4Q4</accession>
<evidence type="ECO:0000256" key="2">
    <source>
        <dbReference type="ARBA" id="ARBA00022723"/>
    </source>
</evidence>
<dbReference type="SMART" id="SM00558">
    <property type="entry name" value="JmjC"/>
    <property type="match status" value="1"/>
</dbReference>
<keyword evidence="2" id="KW-0479">Metal-binding</keyword>
<dbReference type="PANTHER" id="PTHR12480">
    <property type="entry name" value="ARGININE DEMETHYLASE AND LYSYL-HYDROXYLASE JMJD"/>
    <property type="match status" value="1"/>
</dbReference>
<dbReference type="FunFam" id="2.60.120.650:FF:000045">
    <property type="entry name" value="F-box protein At1g78280"/>
    <property type="match status" value="1"/>
</dbReference>
<proteinExistence type="predicted"/>
<dbReference type="Gene3D" id="1.20.1280.50">
    <property type="match status" value="1"/>
</dbReference>
<dbReference type="GO" id="GO:0016491">
    <property type="term" value="F:oxidoreductase activity"/>
    <property type="evidence" value="ECO:0007669"/>
    <property type="project" value="UniProtKB-KW"/>
</dbReference>
<dbReference type="GO" id="GO:0005634">
    <property type="term" value="C:nucleus"/>
    <property type="evidence" value="ECO:0007669"/>
    <property type="project" value="UniProtKB-SubCell"/>
</dbReference>
<dbReference type="SUPFAM" id="SSF81383">
    <property type="entry name" value="F-box domain"/>
    <property type="match status" value="1"/>
</dbReference>
<dbReference type="SUPFAM" id="SSF51197">
    <property type="entry name" value="Clavaminate synthase-like"/>
    <property type="match status" value="1"/>
</dbReference>
<evidence type="ECO:0000256" key="3">
    <source>
        <dbReference type="ARBA" id="ARBA00023002"/>
    </source>
</evidence>